<evidence type="ECO:0000256" key="2">
    <source>
        <dbReference type="ARBA" id="ARBA00022692"/>
    </source>
</evidence>
<accession>A0AAQ3PFE2</accession>
<comment type="subcellular location">
    <subcellularLocation>
        <location evidence="1">Membrane</location>
        <topology evidence="1">Single-pass membrane protein</topology>
    </subcellularLocation>
</comment>
<keyword evidence="2" id="KW-0812">Transmembrane</keyword>
<evidence type="ECO:0000256" key="3">
    <source>
        <dbReference type="ARBA" id="ARBA00022989"/>
    </source>
</evidence>
<feature type="region of interest" description="Disordered" evidence="6">
    <location>
        <begin position="158"/>
        <end position="284"/>
    </location>
</feature>
<reference evidence="7 8" key="1">
    <citation type="submission" date="2024-02" db="EMBL/GenBank/DDBJ databases">
        <title>High-quality chromosome-scale genome assembly of Pensacola bahiagrass (Paspalum notatum Flugge var. saurae).</title>
        <authorList>
            <person name="Vega J.M."/>
            <person name="Podio M."/>
            <person name="Orjuela J."/>
            <person name="Siena L.A."/>
            <person name="Pessino S.C."/>
            <person name="Combes M.C."/>
            <person name="Mariac C."/>
            <person name="Albertini E."/>
            <person name="Pupilli F."/>
            <person name="Ortiz J.P.A."/>
            <person name="Leblanc O."/>
        </authorList>
    </citation>
    <scope>NUCLEOTIDE SEQUENCE [LARGE SCALE GENOMIC DNA]</scope>
    <source>
        <strain evidence="7">R1</strain>
        <tissue evidence="7">Leaf</tissue>
    </source>
</reference>
<dbReference type="PANTHER" id="PTHR31509">
    <property type="entry name" value="BPS1-LIKE PROTEIN"/>
    <property type="match status" value="1"/>
</dbReference>
<feature type="compositionally biased region" description="Basic and acidic residues" evidence="6">
    <location>
        <begin position="240"/>
        <end position="257"/>
    </location>
</feature>
<evidence type="ECO:0000256" key="4">
    <source>
        <dbReference type="ARBA" id="ARBA00023136"/>
    </source>
</evidence>
<keyword evidence="3" id="KW-1133">Transmembrane helix</keyword>
<evidence type="ECO:0000256" key="6">
    <source>
        <dbReference type="SAM" id="MobiDB-lite"/>
    </source>
</evidence>
<protein>
    <submittedName>
        <fullName evidence="7">Uncharacterized protein</fullName>
    </submittedName>
</protein>
<dbReference type="AlphaFoldDB" id="A0AAQ3PFE2"/>
<feature type="compositionally biased region" description="Low complexity" evidence="6">
    <location>
        <begin position="220"/>
        <end position="231"/>
    </location>
</feature>
<keyword evidence="4" id="KW-0472">Membrane</keyword>
<evidence type="ECO:0000256" key="1">
    <source>
        <dbReference type="ARBA" id="ARBA00004167"/>
    </source>
</evidence>
<sequence>MGPTSQPLTHSSSLFASSACSASTAAPPPSRPSTWHDELLALDALQAHVADRLQALYSAGPSGATLLSLPFLFKLLDAVLSSNAAFRTVLTVGPVAAALARPPADLLDRAVKALDVLNAASQALASLCAALTAASCLLAPSRARRALARLFPDGKYRRPPAPCSVSTPPAANSAPFAPPPARRPPPAHHNDQASAAIGAPASPPKQAQWAAPMAVLQDRVGGVEAESGGSSRKSAPRATVGEERAREVTERAEETERGATPMAHRRGGRRRENEERESGEREWVRKVDMWGPRWGGPI</sequence>
<organism evidence="7 8">
    <name type="scientific">Paspalum notatum var. saurae</name>
    <dbReference type="NCBI Taxonomy" id="547442"/>
    <lineage>
        <taxon>Eukaryota</taxon>
        <taxon>Viridiplantae</taxon>
        <taxon>Streptophyta</taxon>
        <taxon>Embryophyta</taxon>
        <taxon>Tracheophyta</taxon>
        <taxon>Spermatophyta</taxon>
        <taxon>Magnoliopsida</taxon>
        <taxon>Liliopsida</taxon>
        <taxon>Poales</taxon>
        <taxon>Poaceae</taxon>
        <taxon>PACMAD clade</taxon>
        <taxon>Panicoideae</taxon>
        <taxon>Andropogonodae</taxon>
        <taxon>Paspaleae</taxon>
        <taxon>Paspalinae</taxon>
        <taxon>Paspalum</taxon>
    </lineage>
</organism>
<feature type="compositionally biased region" description="Basic and acidic residues" evidence="6">
    <location>
        <begin position="270"/>
        <end position="284"/>
    </location>
</feature>
<keyword evidence="8" id="KW-1185">Reference proteome</keyword>
<dbReference type="EMBL" id="CP144745">
    <property type="protein sequence ID" value="WVZ49257.1"/>
    <property type="molecule type" value="Genomic_DNA"/>
</dbReference>
<evidence type="ECO:0000313" key="7">
    <source>
        <dbReference type="EMBL" id="WVZ49257.1"/>
    </source>
</evidence>
<evidence type="ECO:0000256" key="5">
    <source>
        <dbReference type="ARBA" id="ARBA00035114"/>
    </source>
</evidence>
<proteinExistence type="inferred from homology"/>
<gene>
    <name evidence="7" type="ORF">U9M48_000631</name>
</gene>
<name>A0AAQ3PFE2_PASNO</name>
<dbReference type="GO" id="GO:0016020">
    <property type="term" value="C:membrane"/>
    <property type="evidence" value="ECO:0007669"/>
    <property type="project" value="UniProtKB-SubCell"/>
</dbReference>
<comment type="similarity">
    <text evidence="5">Belongs to the ROH1 family.</text>
</comment>
<dbReference type="InterPro" id="IPR008511">
    <property type="entry name" value="ROH1-like"/>
</dbReference>
<dbReference type="Proteomes" id="UP001341281">
    <property type="component" value="Chromosome 01"/>
</dbReference>
<evidence type="ECO:0000313" key="8">
    <source>
        <dbReference type="Proteomes" id="UP001341281"/>
    </source>
</evidence>
<dbReference type="Pfam" id="PF05633">
    <property type="entry name" value="ROH1-like"/>
    <property type="match status" value="1"/>
</dbReference>